<dbReference type="GO" id="GO:0005506">
    <property type="term" value="F:iron ion binding"/>
    <property type="evidence" value="ECO:0007669"/>
    <property type="project" value="InterPro"/>
</dbReference>
<dbReference type="Pfam" id="PF00067">
    <property type="entry name" value="p450"/>
    <property type="match status" value="1"/>
</dbReference>
<evidence type="ECO:0008006" key="4">
    <source>
        <dbReference type="Google" id="ProtNLM"/>
    </source>
</evidence>
<dbReference type="InterPro" id="IPR036396">
    <property type="entry name" value="Cyt_P450_sf"/>
</dbReference>
<organism evidence="2 3">
    <name type="scientific">Hericium alpestre</name>
    <dbReference type="NCBI Taxonomy" id="135208"/>
    <lineage>
        <taxon>Eukaryota</taxon>
        <taxon>Fungi</taxon>
        <taxon>Dikarya</taxon>
        <taxon>Basidiomycota</taxon>
        <taxon>Agaricomycotina</taxon>
        <taxon>Agaricomycetes</taxon>
        <taxon>Russulales</taxon>
        <taxon>Hericiaceae</taxon>
        <taxon>Hericium</taxon>
    </lineage>
</organism>
<dbReference type="STRING" id="135208.A0A4Z0AAB1"/>
<comment type="caution">
    <text evidence="2">The sequence shown here is derived from an EMBL/GenBank/DDBJ whole genome shotgun (WGS) entry which is preliminary data.</text>
</comment>
<accession>A0A4Z0AAB1</accession>
<dbReference type="Gene3D" id="1.10.630.10">
    <property type="entry name" value="Cytochrome P450"/>
    <property type="match status" value="1"/>
</dbReference>
<sequence>MVSLKCGGAMPSYDFVILLDPGRGSLYASRDLTACITAERPTTEVVGYWVIFAFSNVIAGEHHKRQRKVVQPVFAVPQLKRLVPKFYEVAHRLCDVIAQGVAEEQKETSSSVLDMSLWMSRVALESVGQTVLGYSFDPLDSPSNNPYSKAVRELIPALFSVSLIRQFAPFIARLGSPSFRRKLVELMPNATIQKIKNMSDVMYDTARDILYTKKESITEFSSESGEGQPKDVVSVLSHEGEREAV</sequence>
<reference evidence="2 3" key="1">
    <citation type="submission" date="2019-02" db="EMBL/GenBank/DDBJ databases">
        <title>Genome sequencing of the rare red list fungi Hericium alpestre (H. flagellum).</title>
        <authorList>
            <person name="Buettner E."/>
            <person name="Kellner H."/>
        </authorList>
    </citation>
    <scope>NUCLEOTIDE SEQUENCE [LARGE SCALE GENOMIC DNA]</scope>
    <source>
        <strain evidence="2 3">DSM 108284</strain>
    </source>
</reference>
<proteinExistence type="predicted"/>
<dbReference type="InterPro" id="IPR001128">
    <property type="entry name" value="Cyt_P450"/>
</dbReference>
<evidence type="ECO:0000256" key="1">
    <source>
        <dbReference type="SAM" id="MobiDB-lite"/>
    </source>
</evidence>
<protein>
    <recommendedName>
        <fullName evidence="4">Cytochrome P450</fullName>
    </recommendedName>
</protein>
<dbReference type="AlphaFoldDB" id="A0A4Z0AAB1"/>
<feature type="region of interest" description="Disordered" evidence="1">
    <location>
        <begin position="220"/>
        <end position="245"/>
    </location>
</feature>
<dbReference type="OrthoDB" id="1470350at2759"/>
<name>A0A4Z0AAB1_9AGAM</name>
<dbReference type="GO" id="GO:0016705">
    <property type="term" value="F:oxidoreductase activity, acting on paired donors, with incorporation or reduction of molecular oxygen"/>
    <property type="evidence" value="ECO:0007669"/>
    <property type="project" value="InterPro"/>
</dbReference>
<dbReference type="GO" id="GO:0004497">
    <property type="term" value="F:monooxygenase activity"/>
    <property type="evidence" value="ECO:0007669"/>
    <property type="project" value="InterPro"/>
</dbReference>
<dbReference type="EMBL" id="SFCI01000040">
    <property type="protein sequence ID" value="TFY83273.1"/>
    <property type="molecule type" value="Genomic_DNA"/>
</dbReference>
<dbReference type="GO" id="GO:0020037">
    <property type="term" value="F:heme binding"/>
    <property type="evidence" value="ECO:0007669"/>
    <property type="project" value="InterPro"/>
</dbReference>
<dbReference type="Proteomes" id="UP000298061">
    <property type="component" value="Unassembled WGS sequence"/>
</dbReference>
<gene>
    <name evidence="2" type="ORF">EWM64_g746</name>
</gene>
<keyword evidence="3" id="KW-1185">Reference proteome</keyword>
<evidence type="ECO:0000313" key="2">
    <source>
        <dbReference type="EMBL" id="TFY83273.1"/>
    </source>
</evidence>
<dbReference type="SUPFAM" id="SSF48264">
    <property type="entry name" value="Cytochrome P450"/>
    <property type="match status" value="1"/>
</dbReference>
<evidence type="ECO:0000313" key="3">
    <source>
        <dbReference type="Proteomes" id="UP000298061"/>
    </source>
</evidence>